<sequence>MTDNNAVNESTQTETQTETINETTQTDLALTASAKQARPKKYTEKEQNAIAARELRKNARIIYKQNQTNYASKLATVFYKSFRLGALDALGAVKSHSLPNPFSRANFDKFVDVL</sequence>
<proteinExistence type="predicted"/>
<gene>
    <name evidence="2" type="ORF">EZS28_009985</name>
</gene>
<dbReference type="Proteomes" id="UP000324800">
    <property type="component" value="Unassembled WGS sequence"/>
</dbReference>
<feature type="compositionally biased region" description="Low complexity" evidence="1">
    <location>
        <begin position="11"/>
        <end position="26"/>
    </location>
</feature>
<evidence type="ECO:0000313" key="2">
    <source>
        <dbReference type="EMBL" id="KAA6394486.1"/>
    </source>
</evidence>
<dbReference type="EMBL" id="SNRW01001933">
    <property type="protein sequence ID" value="KAA6394486.1"/>
    <property type="molecule type" value="Genomic_DNA"/>
</dbReference>
<evidence type="ECO:0000313" key="3">
    <source>
        <dbReference type="Proteomes" id="UP000324800"/>
    </source>
</evidence>
<reference evidence="2 3" key="1">
    <citation type="submission" date="2019-03" db="EMBL/GenBank/DDBJ databases">
        <title>Single cell metagenomics reveals metabolic interactions within the superorganism composed of flagellate Streblomastix strix and complex community of Bacteroidetes bacteria on its surface.</title>
        <authorList>
            <person name="Treitli S.C."/>
            <person name="Kolisko M."/>
            <person name="Husnik F."/>
            <person name="Keeling P."/>
            <person name="Hampl V."/>
        </authorList>
    </citation>
    <scope>NUCLEOTIDE SEQUENCE [LARGE SCALE GENOMIC DNA]</scope>
    <source>
        <strain evidence="2">ST1C</strain>
    </source>
</reference>
<evidence type="ECO:0000256" key="1">
    <source>
        <dbReference type="SAM" id="MobiDB-lite"/>
    </source>
</evidence>
<feature type="region of interest" description="Disordered" evidence="1">
    <location>
        <begin position="1"/>
        <end position="27"/>
    </location>
</feature>
<feature type="compositionally biased region" description="Polar residues" evidence="1">
    <location>
        <begin position="1"/>
        <end position="10"/>
    </location>
</feature>
<name>A0A5J4WIE6_9EUKA</name>
<protein>
    <submittedName>
        <fullName evidence="2">Uncharacterized protein</fullName>
    </submittedName>
</protein>
<comment type="caution">
    <text evidence="2">The sequence shown here is derived from an EMBL/GenBank/DDBJ whole genome shotgun (WGS) entry which is preliminary data.</text>
</comment>
<organism evidence="2 3">
    <name type="scientific">Streblomastix strix</name>
    <dbReference type="NCBI Taxonomy" id="222440"/>
    <lineage>
        <taxon>Eukaryota</taxon>
        <taxon>Metamonada</taxon>
        <taxon>Preaxostyla</taxon>
        <taxon>Oxymonadida</taxon>
        <taxon>Streblomastigidae</taxon>
        <taxon>Streblomastix</taxon>
    </lineage>
</organism>
<accession>A0A5J4WIE6</accession>
<dbReference type="AlphaFoldDB" id="A0A5J4WIE6"/>